<reference evidence="2 3" key="1">
    <citation type="submission" date="2016-10" db="EMBL/GenBank/DDBJ databases">
        <authorList>
            <person name="de Groot N.N."/>
        </authorList>
    </citation>
    <scope>NUCLEOTIDE SEQUENCE [LARGE SCALE GENOMIC DNA]</scope>
    <source>
        <strain evidence="3">P4-7,KCTC 19426,CECT 7604</strain>
    </source>
</reference>
<sequence length="45" mass="4803">MTEPSAEWIPRDGGTTPPLFGPVPAPPAPAEEQLDLFAVELPTLF</sequence>
<feature type="compositionally biased region" description="Pro residues" evidence="1">
    <location>
        <begin position="19"/>
        <end position="29"/>
    </location>
</feature>
<evidence type="ECO:0000313" key="3">
    <source>
        <dbReference type="Proteomes" id="UP000198741"/>
    </source>
</evidence>
<keyword evidence="3" id="KW-1185">Reference proteome</keyword>
<dbReference type="EMBL" id="LT629710">
    <property type="protein sequence ID" value="SDP08316.1"/>
    <property type="molecule type" value="Genomic_DNA"/>
</dbReference>
<protein>
    <submittedName>
        <fullName evidence="2">Uncharacterized protein</fullName>
    </submittedName>
</protein>
<dbReference type="STRING" id="1090615.SAMN04515671_2899"/>
<name>A0A1H0PUT3_9ACTN</name>
<gene>
    <name evidence="2" type="ORF">SAMN04515671_2899</name>
</gene>
<organism evidence="2 3">
    <name type="scientific">Nakamurella panacisegetis</name>
    <dbReference type="NCBI Taxonomy" id="1090615"/>
    <lineage>
        <taxon>Bacteria</taxon>
        <taxon>Bacillati</taxon>
        <taxon>Actinomycetota</taxon>
        <taxon>Actinomycetes</taxon>
        <taxon>Nakamurellales</taxon>
        <taxon>Nakamurellaceae</taxon>
        <taxon>Nakamurella</taxon>
    </lineage>
</organism>
<dbReference type="AlphaFoldDB" id="A0A1H0PUT3"/>
<dbReference type="Proteomes" id="UP000198741">
    <property type="component" value="Chromosome I"/>
</dbReference>
<proteinExistence type="predicted"/>
<feature type="region of interest" description="Disordered" evidence="1">
    <location>
        <begin position="1"/>
        <end position="29"/>
    </location>
</feature>
<evidence type="ECO:0000313" key="2">
    <source>
        <dbReference type="EMBL" id="SDP08316.1"/>
    </source>
</evidence>
<evidence type="ECO:0000256" key="1">
    <source>
        <dbReference type="SAM" id="MobiDB-lite"/>
    </source>
</evidence>
<accession>A0A1H0PUT3</accession>